<organism evidence="2">
    <name type="scientific">Parabacteroides goldsteinii</name>
    <dbReference type="NCBI Taxonomy" id="328812"/>
    <lineage>
        <taxon>Bacteria</taxon>
        <taxon>Pseudomonadati</taxon>
        <taxon>Bacteroidota</taxon>
        <taxon>Bacteroidia</taxon>
        <taxon>Bacteroidales</taxon>
        <taxon>Tannerellaceae</taxon>
        <taxon>Parabacteroides</taxon>
    </lineage>
</organism>
<dbReference type="SUPFAM" id="SSF48208">
    <property type="entry name" value="Six-hairpin glycosidases"/>
    <property type="match status" value="1"/>
</dbReference>
<dbReference type="EMBL" id="WKLP01000005">
    <property type="protein sequence ID" value="MRY10939.1"/>
    <property type="molecule type" value="Genomic_DNA"/>
</dbReference>
<dbReference type="PANTHER" id="PTHR33886:SF8">
    <property type="entry name" value="UNSATURATED RHAMNOGALACTURONAN HYDROLASE (EUROFUNG)"/>
    <property type="match status" value="1"/>
</dbReference>
<dbReference type="InterPro" id="IPR010905">
    <property type="entry name" value="Glyco_hydro_88"/>
</dbReference>
<dbReference type="InterPro" id="IPR012341">
    <property type="entry name" value="6hp_glycosidase-like_sf"/>
</dbReference>
<dbReference type="Pfam" id="PF07470">
    <property type="entry name" value="Glyco_hydro_88"/>
    <property type="match status" value="1"/>
</dbReference>
<dbReference type="Gene3D" id="1.50.10.10">
    <property type="match status" value="1"/>
</dbReference>
<dbReference type="InterPro" id="IPR008928">
    <property type="entry name" value="6-hairpin_glycosidase_sf"/>
</dbReference>
<evidence type="ECO:0000256" key="1">
    <source>
        <dbReference type="ARBA" id="ARBA00022801"/>
    </source>
</evidence>
<sequence length="365" mass="42151">MKLKFVFVSVLTIQLCSCSFSGEKKSAEEDIYSKAFIKEKMLDVFRWQVNHPVDINAEQEQWARSVFYSGIMYAYQTTADPAYLEQTKKWADGWNWKRGRRYRHADDLACGQAYLDAYKAEKEPKMLHGIQEAIDSLIADPQPGRVDWWWCDALYMEPPVLARLATITGDGKYYDYLQEMYWDSTDFLYSKDDSLFFRDKRYFNALTTNGKKVFWGRGNAWVVGGLAQLLSLIPEKSPIYKDYEELYMQMITKIASVQQPDGLWRASLLDPEEVPVKETSSSTFFTYAMIWGINNGLLSRDIYMPKVRRAWTALLECIDENGKLGYVQAIGASPENVKAADNQEYGSGAFLMVASEMYKFAEREK</sequence>
<dbReference type="AlphaFoldDB" id="A0A6G1ZAJ5"/>
<dbReference type="GO" id="GO:0005975">
    <property type="term" value="P:carbohydrate metabolic process"/>
    <property type="evidence" value="ECO:0007669"/>
    <property type="project" value="InterPro"/>
</dbReference>
<evidence type="ECO:0000313" key="2">
    <source>
        <dbReference type="EMBL" id="MRY10939.1"/>
    </source>
</evidence>
<dbReference type="GO" id="GO:0016787">
    <property type="term" value="F:hydrolase activity"/>
    <property type="evidence" value="ECO:0007669"/>
    <property type="project" value="UniProtKB-KW"/>
</dbReference>
<name>A0A6G1ZAJ5_9BACT</name>
<protein>
    <recommendedName>
        <fullName evidence="3">Glycoside hydrolase family 88 protein</fullName>
    </recommendedName>
</protein>
<dbReference type="PANTHER" id="PTHR33886">
    <property type="entry name" value="UNSATURATED RHAMNOGALACTURONAN HYDROLASE (EUROFUNG)"/>
    <property type="match status" value="1"/>
</dbReference>
<evidence type="ECO:0008006" key="3">
    <source>
        <dbReference type="Google" id="ProtNLM"/>
    </source>
</evidence>
<dbReference type="RefSeq" id="WP_009859664.1">
    <property type="nucleotide sequence ID" value="NZ_AP031410.1"/>
</dbReference>
<accession>A0A6G1ZAJ5</accession>
<proteinExistence type="predicted"/>
<gene>
    <name evidence="2" type="ORF">GKE01_05565</name>
</gene>
<keyword evidence="1" id="KW-0378">Hydrolase</keyword>
<reference evidence="2" key="1">
    <citation type="journal article" date="2019" name="Nat. Med.">
        <title>A library of human gut bacterial isolates paired with longitudinal multiomics data enables mechanistic microbiome research.</title>
        <authorList>
            <person name="Poyet M."/>
            <person name="Groussin M."/>
            <person name="Gibbons S.M."/>
            <person name="Avila-Pacheco J."/>
            <person name="Jiang X."/>
            <person name="Kearney S.M."/>
            <person name="Perrotta A.R."/>
            <person name="Berdy B."/>
            <person name="Zhao S."/>
            <person name="Lieberman T.D."/>
            <person name="Swanson P.K."/>
            <person name="Smith M."/>
            <person name="Roesemann S."/>
            <person name="Alexander J.E."/>
            <person name="Rich S.A."/>
            <person name="Livny J."/>
            <person name="Vlamakis H."/>
            <person name="Clish C."/>
            <person name="Bullock K."/>
            <person name="Deik A."/>
            <person name="Scott J."/>
            <person name="Pierce K.A."/>
            <person name="Xavier R.J."/>
            <person name="Alm E.J."/>
        </authorList>
    </citation>
    <scope>NUCLEOTIDE SEQUENCE</scope>
    <source>
        <strain evidence="2">BIOML-A4</strain>
    </source>
</reference>
<dbReference type="InterPro" id="IPR052043">
    <property type="entry name" value="PolySaccharide_Degr_Enz"/>
</dbReference>
<comment type="caution">
    <text evidence="2">The sequence shown here is derived from an EMBL/GenBank/DDBJ whole genome shotgun (WGS) entry which is preliminary data.</text>
</comment>